<organism evidence="8 9">
    <name type="scientific">Ereboglobus luteus</name>
    <dbReference type="NCBI Taxonomy" id="1796921"/>
    <lineage>
        <taxon>Bacteria</taxon>
        <taxon>Pseudomonadati</taxon>
        <taxon>Verrucomicrobiota</taxon>
        <taxon>Opitutia</taxon>
        <taxon>Opitutales</taxon>
        <taxon>Opitutaceae</taxon>
        <taxon>Ereboglobus</taxon>
    </lineage>
</organism>
<dbReference type="InterPro" id="IPR019801">
    <property type="entry name" value="Glyco_hydro_35_CS"/>
</dbReference>
<dbReference type="Pfam" id="PF01301">
    <property type="entry name" value="Glyco_hydro_35"/>
    <property type="match status" value="1"/>
</dbReference>
<feature type="compositionally biased region" description="Low complexity" evidence="6">
    <location>
        <begin position="44"/>
        <end position="54"/>
    </location>
</feature>
<dbReference type="KEGG" id="elut:CKA38_11755"/>
<keyword evidence="9" id="KW-1185">Reference proteome</keyword>
<dbReference type="Gene3D" id="3.20.20.80">
    <property type="entry name" value="Glycosidases"/>
    <property type="match status" value="1"/>
</dbReference>
<dbReference type="GO" id="GO:0004565">
    <property type="term" value="F:beta-galactosidase activity"/>
    <property type="evidence" value="ECO:0007669"/>
    <property type="project" value="UniProtKB-EC"/>
</dbReference>
<feature type="region of interest" description="Disordered" evidence="6">
    <location>
        <begin position="795"/>
        <end position="815"/>
    </location>
</feature>
<evidence type="ECO:0000256" key="5">
    <source>
        <dbReference type="RuleBase" id="RU003679"/>
    </source>
</evidence>
<evidence type="ECO:0000256" key="4">
    <source>
        <dbReference type="RuleBase" id="RU000675"/>
    </source>
</evidence>
<feature type="domain" description="Glycoside hydrolase 35 catalytic" evidence="7">
    <location>
        <begin position="119"/>
        <end position="466"/>
    </location>
</feature>
<feature type="compositionally biased region" description="Pro residues" evidence="6">
    <location>
        <begin position="802"/>
        <end position="815"/>
    </location>
</feature>
<name>A0A2U8E4P7_9BACT</name>
<dbReference type="OrthoDB" id="9813184at2"/>
<feature type="region of interest" description="Disordered" evidence="6">
    <location>
        <begin position="31"/>
        <end position="64"/>
    </location>
</feature>
<keyword evidence="2 4" id="KW-0378">Hydrolase</keyword>
<dbReference type="PANTHER" id="PTHR23421">
    <property type="entry name" value="BETA-GALACTOSIDASE RELATED"/>
    <property type="match status" value="1"/>
</dbReference>
<dbReference type="GO" id="GO:0005975">
    <property type="term" value="P:carbohydrate metabolic process"/>
    <property type="evidence" value="ECO:0007669"/>
    <property type="project" value="InterPro"/>
</dbReference>
<evidence type="ECO:0000256" key="3">
    <source>
        <dbReference type="ARBA" id="ARBA00023295"/>
    </source>
</evidence>
<proteinExistence type="inferred from homology"/>
<dbReference type="SUPFAM" id="SSF51445">
    <property type="entry name" value="(Trans)glycosidases"/>
    <property type="match status" value="1"/>
</dbReference>
<reference evidence="8 9" key="1">
    <citation type="journal article" date="2018" name="Syst. Appl. Microbiol.">
        <title>Ereboglobus luteus gen. nov. sp. nov. from cockroach guts, and new insights into the oxygen relationship of the genera Opitutus and Didymococcus (Verrucomicrobia: Opitutaceae).</title>
        <authorList>
            <person name="Tegtmeier D."/>
            <person name="Belitz A."/>
            <person name="Radek R."/>
            <person name="Heimerl T."/>
            <person name="Brune A."/>
        </authorList>
    </citation>
    <scope>NUCLEOTIDE SEQUENCE [LARGE SCALE GENOMIC DNA]</scope>
    <source>
        <strain evidence="8 9">Ho45</strain>
    </source>
</reference>
<accession>A0A2U8E4P7</accession>
<dbReference type="PROSITE" id="PS01182">
    <property type="entry name" value="GLYCOSYL_HYDROL_F35"/>
    <property type="match status" value="1"/>
</dbReference>
<evidence type="ECO:0000256" key="1">
    <source>
        <dbReference type="ARBA" id="ARBA00009809"/>
    </source>
</evidence>
<keyword evidence="3 4" id="KW-0326">Glycosidase</keyword>
<evidence type="ECO:0000256" key="6">
    <source>
        <dbReference type="SAM" id="MobiDB-lite"/>
    </source>
</evidence>
<evidence type="ECO:0000313" key="9">
    <source>
        <dbReference type="Proteomes" id="UP000244896"/>
    </source>
</evidence>
<evidence type="ECO:0000256" key="2">
    <source>
        <dbReference type="ARBA" id="ARBA00022801"/>
    </source>
</evidence>
<dbReference type="InterPro" id="IPR001944">
    <property type="entry name" value="Glycoside_Hdrlase_35"/>
</dbReference>
<dbReference type="EC" id="3.2.1.23" evidence="4"/>
<gene>
    <name evidence="8" type="ORF">CKA38_11755</name>
</gene>
<dbReference type="InterPro" id="IPR017853">
    <property type="entry name" value="GH"/>
</dbReference>
<sequence length="948" mass="103394">MMKPHIFYNFPEGVFLTLVLLCGVCVSGTAQTFQSPGKTPPPRASTTTSSGAPRDFSNPAYGDSLSNGGAAGNGAYAVTIPLTTEAMTQLAQQSAVVVASPGADTNPAGEVISATRSSLTMNANPWTPVMGEFHYSRYPAAEWRDEILKMKSGGIDIVATYVFWIHHEEIEGRFDWSGDRDLRRFVQTCGELGMRVMVRLGPWCHGEVRHGGLPDWLVASGCRLRSDDPRYMDKARILYSEIAAQIDGLLWKDGGPVIGVQLENEYRGPAEHLLALKKMAIDAGMVVPLYTRTGWPALSTPMPQGEIVPLYGVYAEGFWDREITPMPGNYWTGFRFTTLRVDSNIANEALGRDNVADDPDVASYPYMTCEIGGGMMSSYHRRLLIDPRDIESTTLVKLGSGSVQPGYYMYHGGVNPESATGVTLQENQSTRFTNWNDLPEKNYDFQAPLGLGGQVRPHYHLLRRQHLFMHDFGYLLSGMPTVLPANRPSGKDDKRTLRWAMRSNGRSGFIFVNNYQRHQSMPIHRGVQFALNLPPLESVSPLPSSADATRAAGLSGTTLDAARRAAVAQAVSKRMVPVAPVDIPADISFFWPFNFDLGNGAILAYATAQLLCFADTPDEKERVYFFSEIPGIPPELAFNDLTVRDVSNASGRQRKGDGLVRITSPKSGHSPAITLRSYDGRAISIVILSYADSLNLYKLTWGDEDRVFLSKHPVTIDTDETLRVHAPTPDPVGVLVYPRPDPNAPGAKNGTKFARWLLAFLTGIQAGEGVFAKITVPGAANPALAKVAAPRVEKMRDAGPPREIPPGKSPRPVPAAPVAADFASAAAWKIALPAGVWKNPTEPILRIHYTGDVARVLLDGKPILDDFYNGLPLDLPLSRLAEKLDAGAQLTVEILPLRKDAPILLPNSAFPRFGPRASIVELGKLEILQTFTHTLVPSINDGTSGDEE</sequence>
<dbReference type="AlphaFoldDB" id="A0A2U8E4P7"/>
<dbReference type="InterPro" id="IPR031330">
    <property type="entry name" value="Gly_Hdrlase_35_cat"/>
</dbReference>
<protein>
    <recommendedName>
        <fullName evidence="4">Beta-galactosidase</fullName>
        <ecNumber evidence="4">3.2.1.23</ecNumber>
    </recommendedName>
</protein>
<comment type="similarity">
    <text evidence="1 5">Belongs to the glycosyl hydrolase 35 family.</text>
</comment>
<evidence type="ECO:0000259" key="7">
    <source>
        <dbReference type="Pfam" id="PF01301"/>
    </source>
</evidence>
<comment type="catalytic activity">
    <reaction evidence="4">
        <text>Hydrolysis of terminal non-reducing beta-D-galactose residues in beta-D-galactosides.</text>
        <dbReference type="EC" id="3.2.1.23"/>
    </reaction>
</comment>
<evidence type="ECO:0000313" key="8">
    <source>
        <dbReference type="EMBL" id="AWI09833.1"/>
    </source>
</evidence>
<dbReference type="RefSeq" id="WP_108825647.1">
    <property type="nucleotide sequence ID" value="NZ_CP023004.1"/>
</dbReference>
<dbReference type="PRINTS" id="PR00742">
    <property type="entry name" value="GLHYDRLASE35"/>
</dbReference>
<dbReference type="Proteomes" id="UP000244896">
    <property type="component" value="Chromosome"/>
</dbReference>
<dbReference type="EMBL" id="CP023004">
    <property type="protein sequence ID" value="AWI09833.1"/>
    <property type="molecule type" value="Genomic_DNA"/>
</dbReference>